<dbReference type="Proteomes" id="UP000217211">
    <property type="component" value="Chromosome"/>
</dbReference>
<keyword evidence="2" id="KW-1188">Viral release from host cell</keyword>
<sequence length="534" mass="59479">MAKDPKKQAIAPQFPSEAVSKDALQRLADARAQKNEAEKDLQEAYFFTRPRLCWDVKSTTSTKRNRDRESEQEDLATGIGSEVSEDFATEVISAFFPQGTNWVESTLDESAVVDLEPTDVADLKNEAKERDGKIFSAIRASNFEAELGDALDPDASVGTVGFWIDKPHNTRPISVQHVPVRELEINVECDGSIGDRFRVRHVRASKLRSVIGNVPLPEKVTRKIASSPMTKLEVVWCFWRDWSDPENDKWKHVLLVDKTAVHQSMLDGEGCLPLIVARFSPDKEFSWGYGPAIKSLQEFRVLDVITAATQDRVDVAIAPPITYPDDGVLDFEGGIEAGKAYPARPGSGRDIAKLYFEGDPDLGFYTATDLERRIRRKFFADYPEQKGDTPPTATQWVDEMVMAQRRIGTPGKKFWREGPYEIYRRFEWLLKKDGKIQDVSLDGQSIPLIPNNPATQAADNQKLQTGVQVLGIAKSYFPETSAAAIDERATIENIQKLAKDDVVVLRNQQQTSDLLQTVLGAAQDAGVVPTGGPQ</sequence>
<dbReference type="STRING" id="716928.GCA_000261485_01429"/>
<name>A0A249PEU8_9HYPH</name>
<dbReference type="Pfam" id="PF12236">
    <property type="entry name" value="Head-tail_con"/>
    <property type="match status" value="1"/>
</dbReference>
<dbReference type="OrthoDB" id="8434038at2"/>
<protein>
    <submittedName>
        <fullName evidence="5">Uncharacterized protein</fullName>
    </submittedName>
</protein>
<dbReference type="EMBL" id="CP023067">
    <property type="protein sequence ID" value="ASY64473.1"/>
    <property type="molecule type" value="Genomic_DNA"/>
</dbReference>
<reference evidence="5 6" key="1">
    <citation type="submission" date="2017-08" db="EMBL/GenBank/DDBJ databases">
        <title>Multipartite genome sequences of Sinorhizobium species nodulating soybeans.</title>
        <authorList>
            <person name="Tian C.F."/>
        </authorList>
    </citation>
    <scope>NUCLEOTIDE SEQUENCE [LARGE SCALE GENOMIC DNA]</scope>
    <source>
        <strain evidence="5 6">CCBAU 05684</strain>
    </source>
</reference>
<comment type="subcellular location">
    <subcellularLocation>
        <location evidence="1">Virion</location>
    </subcellularLocation>
</comment>
<gene>
    <name evidence="5" type="ORF">SJ05684_c30490</name>
</gene>
<feature type="region of interest" description="Disordered" evidence="4">
    <location>
        <begin position="59"/>
        <end position="80"/>
    </location>
</feature>
<evidence type="ECO:0000256" key="2">
    <source>
        <dbReference type="ARBA" id="ARBA00022612"/>
    </source>
</evidence>
<keyword evidence="6" id="KW-1185">Reference proteome</keyword>
<dbReference type="RefSeq" id="WP_034853194.1">
    <property type="nucleotide sequence ID" value="NZ_AJQT01000026.1"/>
</dbReference>
<evidence type="ECO:0000256" key="1">
    <source>
        <dbReference type="ARBA" id="ARBA00004328"/>
    </source>
</evidence>
<dbReference type="AlphaFoldDB" id="A0A249PEU8"/>
<dbReference type="eggNOG" id="ENOG5031158">
    <property type="taxonomic scope" value="Bacteria"/>
</dbReference>
<proteinExistence type="predicted"/>
<accession>A0A249PEU8</accession>
<organism evidence="5 6">
    <name type="scientific">Sinorhizobium sojae CCBAU 05684</name>
    <dbReference type="NCBI Taxonomy" id="716928"/>
    <lineage>
        <taxon>Bacteria</taxon>
        <taxon>Pseudomonadati</taxon>
        <taxon>Pseudomonadota</taxon>
        <taxon>Alphaproteobacteria</taxon>
        <taxon>Hyphomicrobiales</taxon>
        <taxon>Rhizobiaceae</taxon>
        <taxon>Sinorhizobium/Ensifer group</taxon>
        <taxon>Sinorhizobium</taxon>
    </lineage>
</organism>
<evidence type="ECO:0000256" key="3">
    <source>
        <dbReference type="ARBA" id="ARBA00023219"/>
    </source>
</evidence>
<keyword evidence="3" id="KW-0231">Viral genome packaging</keyword>
<evidence type="ECO:0000313" key="6">
    <source>
        <dbReference type="Proteomes" id="UP000217211"/>
    </source>
</evidence>
<dbReference type="InterPro" id="IPR020991">
    <property type="entry name" value="Connector_podovirus"/>
</dbReference>
<evidence type="ECO:0000313" key="5">
    <source>
        <dbReference type="EMBL" id="ASY64473.1"/>
    </source>
</evidence>
<evidence type="ECO:0000256" key="4">
    <source>
        <dbReference type="SAM" id="MobiDB-lite"/>
    </source>
</evidence>
<dbReference type="KEGG" id="esj:SJ05684_c30490"/>